<evidence type="ECO:0000256" key="7">
    <source>
        <dbReference type="ARBA" id="ARBA00022989"/>
    </source>
</evidence>
<keyword evidence="4 9" id="KW-0812">Transmembrane</keyword>
<dbReference type="STRING" id="35570.A0A1I8P001"/>
<evidence type="ECO:0000256" key="5">
    <source>
        <dbReference type="ARBA" id="ARBA00022741"/>
    </source>
</evidence>
<keyword evidence="12" id="KW-1185">Reference proteome</keyword>
<dbReference type="Proteomes" id="UP000095300">
    <property type="component" value="Unassembled WGS sequence"/>
</dbReference>
<dbReference type="GO" id="GO:0005524">
    <property type="term" value="F:ATP binding"/>
    <property type="evidence" value="ECO:0007669"/>
    <property type="project" value="UniProtKB-KW"/>
</dbReference>
<feature type="transmembrane region" description="Helical" evidence="9">
    <location>
        <begin position="361"/>
        <end position="380"/>
    </location>
</feature>
<keyword evidence="5" id="KW-0547">Nucleotide-binding</keyword>
<dbReference type="InterPro" id="IPR017871">
    <property type="entry name" value="ABC_transporter-like_CS"/>
</dbReference>
<dbReference type="EnsemblMetazoa" id="SCAU003630-RA">
    <property type="protein sequence ID" value="SCAU003630-PA"/>
    <property type="gene ID" value="SCAU003630"/>
</dbReference>
<feature type="transmembrane region" description="Helical" evidence="9">
    <location>
        <begin position="434"/>
        <end position="458"/>
    </location>
</feature>
<dbReference type="AlphaFoldDB" id="A0A1I8P001"/>
<protein>
    <recommendedName>
        <fullName evidence="10">ABC transporter domain-containing protein</fullName>
    </recommendedName>
</protein>
<gene>
    <name evidence="11" type="primary">106091871</name>
</gene>
<evidence type="ECO:0000256" key="4">
    <source>
        <dbReference type="ARBA" id="ARBA00022692"/>
    </source>
</evidence>
<comment type="subcellular location">
    <subcellularLocation>
        <location evidence="1">Membrane</location>
        <topology evidence="1">Multi-pass membrane protein</topology>
    </subcellularLocation>
</comment>
<dbReference type="Pfam" id="PF00005">
    <property type="entry name" value="ABC_tran"/>
    <property type="match status" value="1"/>
</dbReference>
<evidence type="ECO:0000259" key="10">
    <source>
        <dbReference type="PROSITE" id="PS50893"/>
    </source>
</evidence>
<comment type="similarity">
    <text evidence="2">Belongs to the ABC transporter superfamily. ABCG family. Eye pigment precursor importer (TC 3.A.1.204) subfamily.</text>
</comment>
<dbReference type="InterPro" id="IPR050352">
    <property type="entry name" value="ABCG_transporters"/>
</dbReference>
<evidence type="ECO:0000256" key="3">
    <source>
        <dbReference type="ARBA" id="ARBA00022448"/>
    </source>
</evidence>
<feature type="transmembrane region" description="Helical" evidence="9">
    <location>
        <begin position="584"/>
        <end position="606"/>
    </location>
</feature>
<evidence type="ECO:0000256" key="9">
    <source>
        <dbReference type="SAM" id="Phobius"/>
    </source>
</evidence>
<dbReference type="GO" id="GO:0016887">
    <property type="term" value="F:ATP hydrolysis activity"/>
    <property type="evidence" value="ECO:0007669"/>
    <property type="project" value="InterPro"/>
</dbReference>
<keyword evidence="8 9" id="KW-0472">Membrane</keyword>
<proteinExistence type="inferred from homology"/>
<dbReference type="SMART" id="SM00382">
    <property type="entry name" value="AAA"/>
    <property type="match status" value="1"/>
</dbReference>
<dbReference type="FunFam" id="3.40.50.300:FF:001077">
    <property type="entry name" value="Uncharacterized protein, isoform A"/>
    <property type="match status" value="1"/>
</dbReference>
<dbReference type="SUPFAM" id="SSF52540">
    <property type="entry name" value="P-loop containing nucleoside triphosphate hydrolases"/>
    <property type="match status" value="1"/>
</dbReference>
<feature type="domain" description="ABC transporter" evidence="10">
    <location>
        <begin position="30"/>
        <end position="267"/>
    </location>
</feature>
<dbReference type="OrthoDB" id="66620at2759"/>
<dbReference type="Gene3D" id="3.40.50.300">
    <property type="entry name" value="P-loop containing nucleotide triphosphate hydrolases"/>
    <property type="match status" value="1"/>
</dbReference>
<evidence type="ECO:0000256" key="8">
    <source>
        <dbReference type="ARBA" id="ARBA00023136"/>
    </source>
</evidence>
<name>A0A1I8P001_STOCA</name>
<feature type="transmembrane region" description="Helical" evidence="9">
    <location>
        <begin position="497"/>
        <end position="519"/>
    </location>
</feature>
<dbReference type="PANTHER" id="PTHR48041:SF15">
    <property type="entry name" value="FI05267P"/>
    <property type="match status" value="1"/>
</dbReference>
<accession>A0A1I8P001</accession>
<dbReference type="GO" id="GO:0005886">
    <property type="term" value="C:plasma membrane"/>
    <property type="evidence" value="ECO:0007669"/>
    <property type="project" value="TreeGrafter"/>
</dbReference>
<dbReference type="PROSITE" id="PS00211">
    <property type="entry name" value="ABC_TRANSPORTER_1"/>
    <property type="match status" value="1"/>
</dbReference>
<evidence type="ECO:0000313" key="11">
    <source>
        <dbReference type="EnsemblMetazoa" id="SCAU003630-PA"/>
    </source>
</evidence>
<sequence>MGKANRRASTRDEDREIIFRRLSRDCALNIQFADLSYEVKLRNEKKIILNNITGEFRSGELSVIIGPSGSGKTTLINLLAGYRIRKTSGRIEVNDKLENVNRLRKLSRYIFQEDCISSKFTILETMKYASRFKLNNNFTPSERQKVINEYLNIFLLTDKAHTRISDISGGERKRLCVALELLNNPAVLFLDEPTTGLDEFSATQCVTLLKRLADSGRTVVCSAHCPSARLLQMFNKVYVLSEGQCIYQGTVNGIVPYLQHFQLTCPITHNPADYIIEVATNFYGNYHNDLVNAIQNGKISKWSPVIAENQQNHRPCVYDSVDDDSPDFGTYEWKTAWIIEYLWIFCRIIHQMWRDKTNIKLMVFTNIFLSVILGVTYHNIGNDAVYGLFNYNLVVLISVMFLFLAMSPMLAYVPQEMQYLRREHFNQWYRLSSYFMALVSCQMVVSFIMSLLASSIIYVLCNQPLELFRFMLFFLIAWLTFLTASSYGMLIGSRMRLLNALFMGPNIAAVWIMLANYSVEKAYLHTWEKVLMYSSFIRHTFEGAMIALFDFNRSDFVCPPNIVLCLVTKPKLLLKISGIPDPSYVQAALFLLGFYILFTTLSFVVFKCRLSSFELLQRNSLYQYMRYLQSKYVFGES</sequence>
<evidence type="ECO:0000256" key="6">
    <source>
        <dbReference type="ARBA" id="ARBA00022840"/>
    </source>
</evidence>
<dbReference type="VEuPathDB" id="VectorBase:SCAU003630"/>
<keyword evidence="6" id="KW-0067">ATP-binding</keyword>
<evidence type="ECO:0000313" key="12">
    <source>
        <dbReference type="Proteomes" id="UP000095300"/>
    </source>
</evidence>
<dbReference type="PANTHER" id="PTHR48041">
    <property type="entry name" value="ABC TRANSPORTER G FAMILY MEMBER 28"/>
    <property type="match status" value="1"/>
</dbReference>
<dbReference type="PROSITE" id="PS50893">
    <property type="entry name" value="ABC_TRANSPORTER_2"/>
    <property type="match status" value="1"/>
</dbReference>
<keyword evidence="7 9" id="KW-1133">Transmembrane helix</keyword>
<organism evidence="11 12">
    <name type="scientific">Stomoxys calcitrans</name>
    <name type="common">Stable fly</name>
    <name type="synonym">Conops calcitrans</name>
    <dbReference type="NCBI Taxonomy" id="35570"/>
    <lineage>
        <taxon>Eukaryota</taxon>
        <taxon>Metazoa</taxon>
        <taxon>Ecdysozoa</taxon>
        <taxon>Arthropoda</taxon>
        <taxon>Hexapoda</taxon>
        <taxon>Insecta</taxon>
        <taxon>Pterygota</taxon>
        <taxon>Neoptera</taxon>
        <taxon>Endopterygota</taxon>
        <taxon>Diptera</taxon>
        <taxon>Brachycera</taxon>
        <taxon>Muscomorpha</taxon>
        <taxon>Muscoidea</taxon>
        <taxon>Muscidae</taxon>
        <taxon>Stomoxys</taxon>
    </lineage>
</organism>
<dbReference type="InterPro" id="IPR003593">
    <property type="entry name" value="AAA+_ATPase"/>
</dbReference>
<keyword evidence="3" id="KW-0813">Transport</keyword>
<evidence type="ECO:0000256" key="2">
    <source>
        <dbReference type="ARBA" id="ARBA00005814"/>
    </source>
</evidence>
<dbReference type="InterPro" id="IPR013525">
    <property type="entry name" value="ABC2_TM"/>
</dbReference>
<evidence type="ECO:0000256" key="1">
    <source>
        <dbReference type="ARBA" id="ARBA00004141"/>
    </source>
</evidence>
<feature type="transmembrane region" description="Helical" evidence="9">
    <location>
        <begin position="470"/>
        <end position="490"/>
    </location>
</feature>
<dbReference type="InterPro" id="IPR003439">
    <property type="entry name" value="ABC_transporter-like_ATP-bd"/>
</dbReference>
<dbReference type="GO" id="GO:0140359">
    <property type="term" value="F:ABC-type transporter activity"/>
    <property type="evidence" value="ECO:0007669"/>
    <property type="project" value="InterPro"/>
</dbReference>
<dbReference type="Pfam" id="PF01061">
    <property type="entry name" value="ABC2_membrane"/>
    <property type="match status" value="1"/>
</dbReference>
<feature type="transmembrane region" description="Helical" evidence="9">
    <location>
        <begin position="392"/>
        <end position="413"/>
    </location>
</feature>
<dbReference type="InterPro" id="IPR027417">
    <property type="entry name" value="P-loop_NTPase"/>
</dbReference>
<reference evidence="11" key="1">
    <citation type="submission" date="2020-05" db="UniProtKB">
        <authorList>
            <consortium name="EnsemblMetazoa"/>
        </authorList>
    </citation>
    <scope>IDENTIFICATION</scope>
    <source>
        <strain evidence="11">USDA</strain>
    </source>
</reference>